<dbReference type="PROSITE" id="PS50829">
    <property type="entry name" value="GYF"/>
    <property type="match status" value="1"/>
</dbReference>
<dbReference type="AlphaFoldDB" id="A0A0F4ZAZ2"/>
<feature type="compositionally biased region" description="Basic and acidic residues" evidence="2">
    <location>
        <begin position="16"/>
        <end position="36"/>
    </location>
</feature>
<feature type="domain" description="GYF" evidence="3">
    <location>
        <begin position="435"/>
        <end position="491"/>
    </location>
</feature>
<feature type="compositionally biased region" description="Basic and acidic residues" evidence="2">
    <location>
        <begin position="174"/>
        <end position="188"/>
    </location>
</feature>
<feature type="compositionally biased region" description="Basic and acidic residues" evidence="2">
    <location>
        <begin position="92"/>
        <end position="103"/>
    </location>
</feature>
<gene>
    <name evidence="4" type="ORF">TD95_002756</name>
</gene>
<evidence type="ECO:0000259" key="3">
    <source>
        <dbReference type="PROSITE" id="PS50829"/>
    </source>
</evidence>
<dbReference type="OrthoDB" id="331341at2759"/>
<dbReference type="PANTHER" id="PTHR13138:SF3">
    <property type="entry name" value="CD2 ANTIGEN CYTOPLASMIC TAIL-BINDING PROTEIN 2"/>
    <property type="match status" value="1"/>
</dbReference>
<reference evidence="4 5" key="1">
    <citation type="submission" date="2015-03" db="EMBL/GenBank/DDBJ databases">
        <authorList>
            <person name="Radwan O."/>
            <person name="Al-Naeli F.A."/>
            <person name="Rendon G.A."/>
            <person name="Fields C."/>
        </authorList>
    </citation>
    <scope>NUCLEOTIDE SEQUENCE [LARGE SCALE GENOMIC DNA]</scope>
    <source>
        <strain evidence="4">CR-DP1</strain>
    </source>
</reference>
<evidence type="ECO:0000256" key="2">
    <source>
        <dbReference type="SAM" id="MobiDB-lite"/>
    </source>
</evidence>
<feature type="region of interest" description="Disordered" evidence="2">
    <location>
        <begin position="1"/>
        <end position="218"/>
    </location>
</feature>
<sequence length="491" mass="54070">MASRYSAAKPTAKSDAYARSHHADSGDSTKGVRFDVRNPSALAPEAADEEDAFLDADVIRGSSSTKRGAVNIDGYDSDSDNETFNAKAQRRKTSDVDINEKFDNYTAGPETKKRKTKNNDDDDDDDFDMFGGGGDNEADADADEAGRENGDFHADGKKKKDVRFVDAADLVQGQEEKSRSGGHIRLDDESSDDDDDDKALAAAEEDLDPEVGAGGLKRNAPKIEAFNLKQEQEEGRFDEAGNYVRQAVEAGAEHDKWLEGLSKKEMKKAAEAHEKREAEAARLRRAEDELLTENLLATLIRLLERGETALEALARLGKATARTKNKAKAKKLPAWKLKKLREKNGGMDVDASAGADAEHVDDDAATAQAKRDINAITEAADRLLSRDYADIYDQERELLMREFRAETGREWMDAPAAVAQEDKHSGDGVSAAKADRMWEFRWTDGRDNGARQGPFDGRTMKAWQDAGYFSEGVEFRLQNDEGGWTLVGDFA</sequence>
<dbReference type="SUPFAM" id="SSF55277">
    <property type="entry name" value="GYF domain"/>
    <property type="match status" value="1"/>
</dbReference>
<keyword evidence="5" id="KW-1185">Reference proteome</keyword>
<feature type="coiled-coil region" evidence="1">
    <location>
        <begin position="263"/>
        <end position="293"/>
    </location>
</feature>
<dbReference type="GO" id="GO:0005682">
    <property type="term" value="C:U5 snRNP"/>
    <property type="evidence" value="ECO:0007669"/>
    <property type="project" value="InterPro"/>
</dbReference>
<protein>
    <recommendedName>
        <fullName evidence="3">GYF domain-containing protein</fullName>
    </recommendedName>
</protein>
<dbReference type="Gene3D" id="3.30.1490.40">
    <property type="match status" value="1"/>
</dbReference>
<comment type="caution">
    <text evidence="4">The sequence shown here is derived from an EMBL/GenBank/DDBJ whole genome shotgun (WGS) entry which is preliminary data.</text>
</comment>
<feature type="compositionally biased region" description="Acidic residues" evidence="2">
    <location>
        <begin position="189"/>
        <end position="209"/>
    </location>
</feature>
<accession>A0A0F4ZAZ2</accession>
<evidence type="ECO:0000256" key="1">
    <source>
        <dbReference type="SAM" id="Coils"/>
    </source>
</evidence>
<evidence type="ECO:0000313" key="4">
    <source>
        <dbReference type="EMBL" id="KKA27684.1"/>
    </source>
</evidence>
<dbReference type="InterPro" id="IPR035445">
    <property type="entry name" value="GYF-like_dom_sf"/>
</dbReference>
<dbReference type="EMBL" id="LAEV01001609">
    <property type="protein sequence ID" value="KKA27684.1"/>
    <property type="molecule type" value="Genomic_DNA"/>
</dbReference>
<dbReference type="Proteomes" id="UP000033483">
    <property type="component" value="Unassembled WGS sequence"/>
</dbReference>
<dbReference type="InterPro" id="IPR039905">
    <property type="entry name" value="CD2BP2/Lin1"/>
</dbReference>
<proteinExistence type="predicted"/>
<keyword evidence="1" id="KW-0175">Coiled coil</keyword>
<dbReference type="PANTHER" id="PTHR13138">
    <property type="entry name" value="PROTEIN LIN1"/>
    <property type="match status" value="1"/>
</dbReference>
<dbReference type="InterPro" id="IPR003169">
    <property type="entry name" value="GYF"/>
</dbReference>
<dbReference type="SMART" id="SM00444">
    <property type="entry name" value="GYF"/>
    <property type="match status" value="1"/>
</dbReference>
<name>A0A0F4ZAZ2_9PEZI</name>
<organism evidence="4 5">
    <name type="scientific">Thielaviopsis punctulata</name>
    <dbReference type="NCBI Taxonomy" id="72032"/>
    <lineage>
        <taxon>Eukaryota</taxon>
        <taxon>Fungi</taxon>
        <taxon>Dikarya</taxon>
        <taxon>Ascomycota</taxon>
        <taxon>Pezizomycotina</taxon>
        <taxon>Sordariomycetes</taxon>
        <taxon>Hypocreomycetidae</taxon>
        <taxon>Microascales</taxon>
        <taxon>Ceratocystidaceae</taxon>
        <taxon>Thielaviopsis</taxon>
    </lineage>
</organism>
<dbReference type="Pfam" id="PF02213">
    <property type="entry name" value="GYF"/>
    <property type="match status" value="1"/>
</dbReference>
<feature type="compositionally biased region" description="Basic and acidic residues" evidence="2">
    <location>
        <begin position="144"/>
        <end position="155"/>
    </location>
</feature>
<evidence type="ECO:0000313" key="5">
    <source>
        <dbReference type="Proteomes" id="UP000033483"/>
    </source>
</evidence>